<proteinExistence type="predicted"/>
<evidence type="ECO:0000313" key="3">
    <source>
        <dbReference type="Proteomes" id="UP000054558"/>
    </source>
</evidence>
<evidence type="ECO:0000256" key="1">
    <source>
        <dbReference type="SAM" id="MobiDB-lite"/>
    </source>
</evidence>
<dbReference type="EMBL" id="DF237504">
    <property type="protein sequence ID" value="GAQ89716.1"/>
    <property type="molecule type" value="Genomic_DNA"/>
</dbReference>
<feature type="region of interest" description="Disordered" evidence="1">
    <location>
        <begin position="1"/>
        <end position="24"/>
    </location>
</feature>
<dbReference type="AlphaFoldDB" id="A0A1Y1ILS2"/>
<accession>A0A1Y1ILS2</accession>
<evidence type="ECO:0000313" key="2">
    <source>
        <dbReference type="EMBL" id="GAQ89716.1"/>
    </source>
</evidence>
<organism evidence="2 3">
    <name type="scientific">Klebsormidium nitens</name>
    <name type="common">Green alga</name>
    <name type="synonym">Ulothrix nitens</name>
    <dbReference type="NCBI Taxonomy" id="105231"/>
    <lineage>
        <taxon>Eukaryota</taxon>
        <taxon>Viridiplantae</taxon>
        <taxon>Streptophyta</taxon>
        <taxon>Klebsormidiophyceae</taxon>
        <taxon>Klebsormidiales</taxon>
        <taxon>Klebsormidiaceae</taxon>
        <taxon>Klebsormidium</taxon>
    </lineage>
</organism>
<gene>
    <name evidence="2" type="ORF">KFL_005550020</name>
</gene>
<protein>
    <submittedName>
        <fullName evidence="2">Uncharacterized protein</fullName>
    </submittedName>
</protein>
<reference evidence="2 3" key="1">
    <citation type="journal article" date="2014" name="Nat. Commun.">
        <title>Klebsormidium flaccidum genome reveals primary factors for plant terrestrial adaptation.</title>
        <authorList>
            <person name="Hori K."/>
            <person name="Maruyama F."/>
            <person name="Fujisawa T."/>
            <person name="Togashi T."/>
            <person name="Yamamoto N."/>
            <person name="Seo M."/>
            <person name="Sato S."/>
            <person name="Yamada T."/>
            <person name="Mori H."/>
            <person name="Tajima N."/>
            <person name="Moriyama T."/>
            <person name="Ikeuchi M."/>
            <person name="Watanabe M."/>
            <person name="Wada H."/>
            <person name="Kobayashi K."/>
            <person name="Saito M."/>
            <person name="Masuda T."/>
            <person name="Sasaki-Sekimoto Y."/>
            <person name="Mashiguchi K."/>
            <person name="Awai K."/>
            <person name="Shimojima M."/>
            <person name="Masuda S."/>
            <person name="Iwai M."/>
            <person name="Nobusawa T."/>
            <person name="Narise T."/>
            <person name="Kondo S."/>
            <person name="Saito H."/>
            <person name="Sato R."/>
            <person name="Murakawa M."/>
            <person name="Ihara Y."/>
            <person name="Oshima-Yamada Y."/>
            <person name="Ohtaka K."/>
            <person name="Satoh M."/>
            <person name="Sonobe K."/>
            <person name="Ishii M."/>
            <person name="Ohtani R."/>
            <person name="Kanamori-Sato M."/>
            <person name="Honoki R."/>
            <person name="Miyazaki D."/>
            <person name="Mochizuki H."/>
            <person name="Umetsu J."/>
            <person name="Higashi K."/>
            <person name="Shibata D."/>
            <person name="Kamiya Y."/>
            <person name="Sato N."/>
            <person name="Nakamura Y."/>
            <person name="Tabata S."/>
            <person name="Ida S."/>
            <person name="Kurokawa K."/>
            <person name="Ohta H."/>
        </authorList>
    </citation>
    <scope>NUCLEOTIDE SEQUENCE [LARGE SCALE GENOMIC DNA]</scope>
    <source>
        <strain evidence="2 3">NIES-2285</strain>
    </source>
</reference>
<name>A0A1Y1ILS2_KLENI</name>
<sequence length="134" mass="15465">MAAEKVDEERGTPPSGEGERPYLTKEEVEALGPKGLEGQQAWVYITPTGTTLTVDAGKRIVDYEELREHQCRIIVADLPPSSPIIFLMNPTITYFKGNRRYRVYRRGEMSDWQYFEMGAIKLWNRVRPKWGKEA</sequence>
<keyword evidence="3" id="KW-1185">Reference proteome</keyword>
<dbReference type="Proteomes" id="UP000054558">
    <property type="component" value="Unassembled WGS sequence"/>
</dbReference>